<accession>K3YNU3</accession>
<reference evidence="2" key="1">
    <citation type="journal article" date="2012" name="Nat. Biotechnol.">
        <title>Reference genome sequence of the model plant Setaria.</title>
        <authorList>
            <person name="Bennetzen J.L."/>
            <person name="Schmutz J."/>
            <person name="Wang H."/>
            <person name="Percifield R."/>
            <person name="Hawkins J."/>
            <person name="Pontaroli A.C."/>
            <person name="Estep M."/>
            <person name="Feng L."/>
            <person name="Vaughn J.N."/>
            <person name="Grimwood J."/>
            <person name="Jenkins J."/>
            <person name="Barry K."/>
            <person name="Lindquist E."/>
            <person name="Hellsten U."/>
            <person name="Deshpande S."/>
            <person name="Wang X."/>
            <person name="Wu X."/>
            <person name="Mitros T."/>
            <person name="Triplett J."/>
            <person name="Yang X."/>
            <person name="Ye C.Y."/>
            <person name="Mauro-Herrera M."/>
            <person name="Wang L."/>
            <person name="Li P."/>
            <person name="Sharma M."/>
            <person name="Sharma R."/>
            <person name="Ronald P.C."/>
            <person name="Panaud O."/>
            <person name="Kellogg E.A."/>
            <person name="Brutnell T.P."/>
            <person name="Doust A.N."/>
            <person name="Tuskan G.A."/>
            <person name="Rokhsar D."/>
            <person name="Devos K.M."/>
        </authorList>
    </citation>
    <scope>NUCLEOTIDE SEQUENCE [LARGE SCALE GENOMIC DNA]</scope>
    <source>
        <strain evidence="2">cv. Yugu1</strain>
    </source>
</reference>
<evidence type="ECO:0000313" key="1">
    <source>
        <dbReference type="EnsemblPlants" id="KQL02698"/>
    </source>
</evidence>
<protein>
    <submittedName>
        <fullName evidence="1">Uncharacterized protein</fullName>
    </submittedName>
</protein>
<reference evidence="1" key="2">
    <citation type="submission" date="2018-08" db="UniProtKB">
        <authorList>
            <consortium name="EnsemblPlants"/>
        </authorList>
    </citation>
    <scope>IDENTIFICATION</scope>
    <source>
        <strain evidence="1">Yugu1</strain>
    </source>
</reference>
<proteinExistence type="predicted"/>
<name>K3YNU3_SETIT</name>
<dbReference type="Gramene" id="KQL02698">
    <property type="protein sequence ID" value="KQL02698"/>
    <property type="gene ID" value="SETIT_015935mg"/>
</dbReference>
<organism evidence="1 2">
    <name type="scientific">Setaria italica</name>
    <name type="common">Foxtail millet</name>
    <name type="synonym">Panicum italicum</name>
    <dbReference type="NCBI Taxonomy" id="4555"/>
    <lineage>
        <taxon>Eukaryota</taxon>
        <taxon>Viridiplantae</taxon>
        <taxon>Streptophyta</taxon>
        <taxon>Embryophyta</taxon>
        <taxon>Tracheophyta</taxon>
        <taxon>Spermatophyta</taxon>
        <taxon>Magnoliopsida</taxon>
        <taxon>Liliopsida</taxon>
        <taxon>Poales</taxon>
        <taxon>Poaceae</taxon>
        <taxon>PACMAD clade</taxon>
        <taxon>Panicoideae</taxon>
        <taxon>Panicodae</taxon>
        <taxon>Paniceae</taxon>
        <taxon>Cenchrinae</taxon>
        <taxon>Setaria</taxon>
    </lineage>
</organism>
<dbReference type="HOGENOM" id="CLU_3320962_0_0_1"/>
<dbReference type="EnsemblPlants" id="KQL02698">
    <property type="protein sequence ID" value="KQL02698"/>
    <property type="gene ID" value="SETIT_015935mg"/>
</dbReference>
<keyword evidence="2" id="KW-1185">Reference proteome</keyword>
<dbReference type="AlphaFoldDB" id="K3YNU3"/>
<dbReference type="InParanoid" id="K3YNU3"/>
<evidence type="ECO:0000313" key="2">
    <source>
        <dbReference type="Proteomes" id="UP000004995"/>
    </source>
</evidence>
<dbReference type="EMBL" id="AGNK02003997">
    <property type="status" value="NOT_ANNOTATED_CDS"/>
    <property type="molecule type" value="Genomic_DNA"/>
</dbReference>
<sequence>MMKDDQIHLQAYYCIICKQSQTVCQMIKSGPLMLKKQKG</sequence>
<dbReference type="Proteomes" id="UP000004995">
    <property type="component" value="Unassembled WGS sequence"/>
</dbReference>